<protein>
    <submittedName>
        <fullName evidence="1">Uncharacterized protein</fullName>
    </submittedName>
</protein>
<sequence>MSARAGVHATWESFLIDAINAGKLEIDILPIVIAVRLDQSSSSSAPSTTIAEFIVFTVALNAALDSLVPSLSHHRQTFPRVCARKGAPTRRADPRWSAPSAVQVTGPLEGGNGEMTKVKAWAGLLSWVCSALHCRLEPGDSQAYSEPLRIYSLFLASSSLHLAAYYSNKTPWEFQFSTNGRQDSASLILSPHFTIVYPTR</sequence>
<comment type="caution">
    <text evidence="1">The sequence shown here is derived from an EMBL/GenBank/DDBJ whole genome shotgun (WGS) entry which is preliminary data.</text>
</comment>
<dbReference type="EMBL" id="JAEVFJ010000039">
    <property type="protein sequence ID" value="KAH8088934.1"/>
    <property type="molecule type" value="Genomic_DNA"/>
</dbReference>
<evidence type="ECO:0000313" key="2">
    <source>
        <dbReference type="Proteomes" id="UP000813824"/>
    </source>
</evidence>
<accession>A0A8K0XLB0</accession>
<name>A0A8K0XLB0_9AGAR</name>
<organism evidence="1 2">
    <name type="scientific">Cristinia sonorae</name>
    <dbReference type="NCBI Taxonomy" id="1940300"/>
    <lineage>
        <taxon>Eukaryota</taxon>
        <taxon>Fungi</taxon>
        <taxon>Dikarya</taxon>
        <taxon>Basidiomycota</taxon>
        <taxon>Agaricomycotina</taxon>
        <taxon>Agaricomycetes</taxon>
        <taxon>Agaricomycetidae</taxon>
        <taxon>Agaricales</taxon>
        <taxon>Pleurotineae</taxon>
        <taxon>Stephanosporaceae</taxon>
        <taxon>Cristinia</taxon>
    </lineage>
</organism>
<dbReference type="AlphaFoldDB" id="A0A8K0XLB0"/>
<keyword evidence="2" id="KW-1185">Reference proteome</keyword>
<evidence type="ECO:0000313" key="1">
    <source>
        <dbReference type="EMBL" id="KAH8088934.1"/>
    </source>
</evidence>
<reference evidence="1" key="1">
    <citation type="journal article" date="2021" name="New Phytol.">
        <title>Evolutionary innovations through gain and loss of genes in the ectomycorrhizal Boletales.</title>
        <authorList>
            <person name="Wu G."/>
            <person name="Miyauchi S."/>
            <person name="Morin E."/>
            <person name="Kuo A."/>
            <person name="Drula E."/>
            <person name="Varga T."/>
            <person name="Kohler A."/>
            <person name="Feng B."/>
            <person name="Cao Y."/>
            <person name="Lipzen A."/>
            <person name="Daum C."/>
            <person name="Hundley H."/>
            <person name="Pangilinan J."/>
            <person name="Johnson J."/>
            <person name="Barry K."/>
            <person name="LaButti K."/>
            <person name="Ng V."/>
            <person name="Ahrendt S."/>
            <person name="Min B."/>
            <person name="Choi I.G."/>
            <person name="Park H."/>
            <person name="Plett J.M."/>
            <person name="Magnuson J."/>
            <person name="Spatafora J.W."/>
            <person name="Nagy L.G."/>
            <person name="Henrissat B."/>
            <person name="Grigoriev I.V."/>
            <person name="Yang Z.L."/>
            <person name="Xu J."/>
            <person name="Martin F.M."/>
        </authorList>
    </citation>
    <scope>NUCLEOTIDE SEQUENCE</scope>
    <source>
        <strain evidence="1">KKN 215</strain>
    </source>
</reference>
<gene>
    <name evidence="1" type="ORF">BXZ70DRAFT_501000</name>
</gene>
<proteinExistence type="predicted"/>
<dbReference type="Proteomes" id="UP000813824">
    <property type="component" value="Unassembled WGS sequence"/>
</dbReference>